<proteinExistence type="predicted"/>
<organism evidence="2 3">
    <name type="scientific">Chenopodium quinoa</name>
    <name type="common">Quinoa</name>
    <dbReference type="NCBI Taxonomy" id="63459"/>
    <lineage>
        <taxon>Eukaryota</taxon>
        <taxon>Viridiplantae</taxon>
        <taxon>Streptophyta</taxon>
        <taxon>Embryophyta</taxon>
        <taxon>Tracheophyta</taxon>
        <taxon>Spermatophyta</taxon>
        <taxon>Magnoliopsida</taxon>
        <taxon>eudicotyledons</taxon>
        <taxon>Gunneridae</taxon>
        <taxon>Pentapetalae</taxon>
        <taxon>Caryophyllales</taxon>
        <taxon>Chenopodiaceae</taxon>
        <taxon>Chenopodioideae</taxon>
        <taxon>Atripliceae</taxon>
        <taxon>Chenopodium</taxon>
    </lineage>
</organism>
<evidence type="ECO:0000313" key="3">
    <source>
        <dbReference type="Proteomes" id="UP000596660"/>
    </source>
</evidence>
<protein>
    <submittedName>
        <fullName evidence="2">Uncharacterized protein</fullName>
    </submittedName>
</protein>
<sequence length="88" mass="8477">MEGTATTTTPGTVSSPLAEVNNHGNEDTPTGATGSAHGPNWDYGWGWGAGPRSGWGYGGGVGGYGYGAEGAHGGSGGGGSFVTPPNHG</sequence>
<reference evidence="2" key="1">
    <citation type="journal article" date="2017" name="Nature">
        <title>The genome of Chenopodium quinoa.</title>
        <authorList>
            <person name="Jarvis D.E."/>
            <person name="Ho Y.S."/>
            <person name="Lightfoot D.J."/>
            <person name="Schmoeckel S.M."/>
            <person name="Li B."/>
            <person name="Borm T.J.A."/>
            <person name="Ohyanagi H."/>
            <person name="Mineta K."/>
            <person name="Michell C.T."/>
            <person name="Saber N."/>
            <person name="Kharbatia N.M."/>
            <person name="Rupper R.R."/>
            <person name="Sharp A.R."/>
            <person name="Dally N."/>
            <person name="Boughton B.A."/>
            <person name="Woo Y.H."/>
            <person name="Gao G."/>
            <person name="Schijlen E.G.W.M."/>
            <person name="Guo X."/>
            <person name="Momin A.A."/>
            <person name="Negrao S."/>
            <person name="Al-Babili S."/>
            <person name="Gehring C."/>
            <person name="Roessner U."/>
            <person name="Jung C."/>
            <person name="Murphy K."/>
            <person name="Arold S.T."/>
            <person name="Gojobori T."/>
            <person name="van der Linden C.G."/>
            <person name="van Loo E.N."/>
            <person name="Jellen E.N."/>
            <person name="Maughan P.J."/>
            <person name="Tester M."/>
        </authorList>
    </citation>
    <scope>NUCLEOTIDE SEQUENCE [LARGE SCALE GENOMIC DNA]</scope>
    <source>
        <strain evidence="2">cv. PI 614886</strain>
    </source>
</reference>
<keyword evidence="3" id="KW-1185">Reference proteome</keyword>
<reference evidence="2" key="2">
    <citation type="submission" date="2021-03" db="UniProtKB">
        <authorList>
            <consortium name="EnsemblPlants"/>
        </authorList>
    </citation>
    <scope>IDENTIFICATION</scope>
</reference>
<dbReference type="EnsemblPlants" id="AUR62042702-RA">
    <property type="protein sequence ID" value="AUR62042702-RA:cds"/>
    <property type="gene ID" value="AUR62042702"/>
</dbReference>
<evidence type="ECO:0000313" key="2">
    <source>
        <dbReference type="EnsemblPlants" id="AUR62042702-RA:cds"/>
    </source>
</evidence>
<dbReference type="AlphaFoldDB" id="A0A803N9R8"/>
<accession>A0A803N9R8</accession>
<evidence type="ECO:0000256" key="1">
    <source>
        <dbReference type="SAM" id="MobiDB-lite"/>
    </source>
</evidence>
<feature type="region of interest" description="Disordered" evidence="1">
    <location>
        <begin position="1"/>
        <end position="45"/>
    </location>
</feature>
<dbReference type="Proteomes" id="UP000596660">
    <property type="component" value="Unplaced"/>
</dbReference>
<dbReference type="Gramene" id="AUR62042702-RA">
    <property type="protein sequence ID" value="AUR62042702-RA:cds"/>
    <property type="gene ID" value="AUR62042702"/>
</dbReference>
<name>A0A803N9R8_CHEQI</name>
<feature type="compositionally biased region" description="Low complexity" evidence="1">
    <location>
        <begin position="1"/>
        <end position="12"/>
    </location>
</feature>